<reference evidence="3" key="1">
    <citation type="submission" date="2017-02" db="EMBL/GenBank/DDBJ databases">
        <title>Natronthermophilus aegyptiacus gen. nov.,sp. nov., an aerobic, extremely halophilic alkalithermophilic archaeon isolated from the athalassohaline Wadi An Natrun, Egypt.</title>
        <authorList>
            <person name="Zhao B."/>
        </authorList>
    </citation>
    <scope>NUCLEOTIDE SEQUENCE [LARGE SCALE GENOMIC DNA]</scope>
    <source>
        <strain evidence="3">JW/NM-HA 15</strain>
    </source>
</reference>
<evidence type="ECO:0000313" key="3">
    <source>
        <dbReference type="Proteomes" id="UP000250088"/>
    </source>
</evidence>
<sequence>MKLGSELDTRVATADPDLNSDTGSRKTNESRFDPSRKVMRCISTSTRPTDRSALTGLELEVGRPLECEVTGGDDRTLSGT</sequence>
<keyword evidence="3" id="KW-1185">Reference proteome</keyword>
<organism evidence="2 3">
    <name type="scientific">Natrarchaeobaculum aegyptiacum</name>
    <dbReference type="NCBI Taxonomy" id="745377"/>
    <lineage>
        <taxon>Archaea</taxon>
        <taxon>Methanobacteriati</taxon>
        <taxon>Methanobacteriota</taxon>
        <taxon>Stenosarchaea group</taxon>
        <taxon>Halobacteria</taxon>
        <taxon>Halobacteriales</taxon>
        <taxon>Natrialbaceae</taxon>
        <taxon>Natrarchaeobaculum</taxon>
    </lineage>
</organism>
<gene>
    <name evidence="2" type="ORF">B1756_10085</name>
</gene>
<feature type="region of interest" description="Disordered" evidence="1">
    <location>
        <begin position="1"/>
        <end position="36"/>
    </location>
</feature>
<dbReference type="AlphaFoldDB" id="A0A2Z2HS72"/>
<protein>
    <submittedName>
        <fullName evidence="2">Uncharacterized protein</fullName>
    </submittedName>
</protein>
<evidence type="ECO:0000256" key="1">
    <source>
        <dbReference type="SAM" id="MobiDB-lite"/>
    </source>
</evidence>
<evidence type="ECO:0000313" key="2">
    <source>
        <dbReference type="EMBL" id="ARS90041.1"/>
    </source>
</evidence>
<proteinExistence type="predicted"/>
<name>A0A2Z2HS72_9EURY</name>
<dbReference type="KEGG" id="naj:B1756_10085"/>
<dbReference type="EMBL" id="CP019893">
    <property type="protein sequence ID" value="ARS90041.1"/>
    <property type="molecule type" value="Genomic_DNA"/>
</dbReference>
<dbReference type="Proteomes" id="UP000250088">
    <property type="component" value="Chromosome"/>
</dbReference>
<accession>A0A2Z2HS72</accession>
<feature type="compositionally biased region" description="Basic and acidic residues" evidence="1">
    <location>
        <begin position="23"/>
        <end position="36"/>
    </location>
</feature>